<reference evidence="1 2" key="1">
    <citation type="submission" date="2023-01" db="EMBL/GenBank/DDBJ databases">
        <title>Novel diversity within Roseofilum (Cyanobacteria; Desertifilaceae) from marine benthic mats with descriptions of four novel species.</title>
        <authorList>
            <person name="Wang Y."/>
            <person name="Berthold D.E."/>
            <person name="Hu J."/>
            <person name="Lefler F.W."/>
            <person name="Laughinghouse H.D. IV."/>
        </authorList>
    </citation>
    <scope>NUCLEOTIDE SEQUENCE [LARGE SCALE GENOMIC DNA]</scope>
    <source>
        <strain evidence="1 2">BLCC-M91</strain>
    </source>
</reference>
<name>A0ABT7BMV2_9CYAN</name>
<organism evidence="1 2">
    <name type="scientific">Roseofilum halophilum BLCC-M91</name>
    <dbReference type="NCBI Taxonomy" id="3022259"/>
    <lineage>
        <taxon>Bacteria</taxon>
        <taxon>Bacillati</taxon>
        <taxon>Cyanobacteriota</taxon>
        <taxon>Cyanophyceae</taxon>
        <taxon>Desertifilales</taxon>
        <taxon>Desertifilaceae</taxon>
        <taxon>Roseofilum</taxon>
        <taxon>Roseofilum halophilum</taxon>
    </lineage>
</organism>
<comment type="caution">
    <text evidence="1">The sequence shown here is derived from an EMBL/GenBank/DDBJ whole genome shotgun (WGS) entry which is preliminary data.</text>
</comment>
<evidence type="ECO:0000313" key="1">
    <source>
        <dbReference type="EMBL" id="MDJ1180508.1"/>
    </source>
</evidence>
<gene>
    <name evidence="1" type="ORF">PJF56_16725</name>
</gene>
<protein>
    <submittedName>
        <fullName evidence="1">Uncharacterized protein</fullName>
    </submittedName>
</protein>
<evidence type="ECO:0000313" key="2">
    <source>
        <dbReference type="Proteomes" id="UP001231370"/>
    </source>
</evidence>
<dbReference type="EMBL" id="JAQPOK010000125">
    <property type="protein sequence ID" value="MDJ1180508.1"/>
    <property type="molecule type" value="Genomic_DNA"/>
</dbReference>
<sequence>MMFWGDSHPAQAQCQYQNPGVPFPFIGPLDTQLVEAVEQGKPVDLSTGAVITENTIQEGRLTLPSLWWASEQYGKDLLVTWLAYPPRDEQTPGEVHLVVNRQVWRETSYFNRYELLTKIGAIARDYGYNTRLFNRQGDTLASYTCNFDTLSLCNVEGLITSLGVNENCIIYPSKFESIHMID</sequence>
<dbReference type="Proteomes" id="UP001231370">
    <property type="component" value="Unassembled WGS sequence"/>
</dbReference>
<keyword evidence="2" id="KW-1185">Reference proteome</keyword>
<proteinExistence type="predicted"/>
<accession>A0ABT7BMV2</accession>
<dbReference type="RefSeq" id="WP_283763810.1">
    <property type="nucleotide sequence ID" value="NZ_JAQPOK010000125.1"/>
</dbReference>